<evidence type="ECO:0000313" key="2">
    <source>
        <dbReference type="Proteomes" id="UP000232003"/>
    </source>
</evidence>
<evidence type="ECO:0000313" key="1">
    <source>
        <dbReference type="EMBL" id="AUB39262.1"/>
    </source>
</evidence>
<dbReference type="EMBL" id="CP024785">
    <property type="protein sequence ID" value="AUB39262.1"/>
    <property type="molecule type" value="Genomic_DNA"/>
</dbReference>
<dbReference type="AlphaFoldDB" id="A0A2K8SUZ3"/>
<name>A0A2K8SUZ3_9NOSO</name>
<protein>
    <submittedName>
        <fullName evidence="1">Uncharacterized protein</fullName>
    </submittedName>
</protein>
<organism evidence="1 2">
    <name type="scientific">Nostoc flagelliforme CCNUN1</name>
    <dbReference type="NCBI Taxonomy" id="2038116"/>
    <lineage>
        <taxon>Bacteria</taxon>
        <taxon>Bacillati</taxon>
        <taxon>Cyanobacteriota</taxon>
        <taxon>Cyanophyceae</taxon>
        <taxon>Nostocales</taxon>
        <taxon>Nostocaceae</taxon>
        <taxon>Nostoc</taxon>
    </lineage>
</organism>
<dbReference type="Proteomes" id="UP000232003">
    <property type="component" value="Chromosome"/>
</dbReference>
<sequence>MGLLQLTKIPTRISHHISQSLRLCRGAGEQRRVVVQVFPLCSFFPSSL</sequence>
<accession>A0A2K8SUZ3</accession>
<keyword evidence="2" id="KW-1185">Reference proteome</keyword>
<dbReference type="KEGG" id="nfl:COO91_05254"/>
<proteinExistence type="predicted"/>
<gene>
    <name evidence="1" type="ORF">COO91_05254</name>
</gene>
<reference evidence="1 2" key="1">
    <citation type="submission" date="2017-11" db="EMBL/GenBank/DDBJ databases">
        <title>Complete genome of a free-living desiccation-tolerant cyanobacterium and its photosynthetic adaptation to extreme terrestrial habitat.</title>
        <authorList>
            <person name="Shang J."/>
        </authorList>
    </citation>
    <scope>NUCLEOTIDE SEQUENCE [LARGE SCALE GENOMIC DNA]</scope>
    <source>
        <strain evidence="1 2">CCNUN1</strain>
    </source>
</reference>